<reference evidence="1" key="1">
    <citation type="submission" date="2020-09" db="EMBL/GenBank/DDBJ databases">
        <title>Genome-Enabled Discovery of Anthraquinone Biosynthesis in Senna tora.</title>
        <authorList>
            <person name="Kang S.-H."/>
            <person name="Pandey R.P."/>
            <person name="Lee C.-M."/>
            <person name="Sim J.-S."/>
            <person name="Jeong J.-T."/>
            <person name="Choi B.-S."/>
            <person name="Jung M."/>
            <person name="Ginzburg D."/>
            <person name="Zhao K."/>
            <person name="Won S.Y."/>
            <person name="Oh T.-J."/>
            <person name="Yu Y."/>
            <person name="Kim N.-H."/>
            <person name="Lee O.R."/>
            <person name="Lee T.-H."/>
            <person name="Bashyal P."/>
            <person name="Kim T.-S."/>
            <person name="Lee W.-H."/>
            <person name="Kawkins C."/>
            <person name="Kim C.-K."/>
            <person name="Kim J.S."/>
            <person name="Ahn B.O."/>
            <person name="Rhee S.Y."/>
            <person name="Sohng J.K."/>
        </authorList>
    </citation>
    <scope>NUCLEOTIDE SEQUENCE</scope>
    <source>
        <tissue evidence="1">Leaf</tissue>
    </source>
</reference>
<proteinExistence type="predicted"/>
<dbReference type="EMBL" id="JAAIUW010000006">
    <property type="protein sequence ID" value="KAF7826722.1"/>
    <property type="molecule type" value="Genomic_DNA"/>
</dbReference>
<evidence type="ECO:0000313" key="3">
    <source>
        <dbReference type="Proteomes" id="UP000634136"/>
    </source>
</evidence>
<dbReference type="AlphaFoldDB" id="A0A834SGY6"/>
<comment type="caution">
    <text evidence="1">The sequence shown here is derived from an EMBL/GenBank/DDBJ whole genome shotgun (WGS) entry which is preliminary data.</text>
</comment>
<gene>
    <name evidence="2" type="ORF">G2W53_017886</name>
    <name evidence="1" type="ORF">G2W53_041356</name>
</gene>
<keyword evidence="3" id="KW-1185">Reference proteome</keyword>
<evidence type="ECO:0000313" key="1">
    <source>
        <dbReference type="EMBL" id="KAF7802245.1"/>
    </source>
</evidence>
<dbReference type="EMBL" id="JAAIUW010000013">
    <property type="protein sequence ID" value="KAF7802245.1"/>
    <property type="molecule type" value="Genomic_DNA"/>
</dbReference>
<accession>A0A834SGY6</accession>
<protein>
    <submittedName>
        <fullName evidence="1">Uncharacterized protein</fullName>
    </submittedName>
</protein>
<name>A0A834SGY6_9FABA</name>
<evidence type="ECO:0000313" key="2">
    <source>
        <dbReference type="EMBL" id="KAF7826722.1"/>
    </source>
</evidence>
<sequence length="19" mass="2204">MALTVRHIIRELADDSSYN</sequence>
<dbReference type="Proteomes" id="UP000634136">
    <property type="component" value="Unassembled WGS sequence"/>
</dbReference>
<organism evidence="1 3">
    <name type="scientific">Senna tora</name>
    <dbReference type="NCBI Taxonomy" id="362788"/>
    <lineage>
        <taxon>Eukaryota</taxon>
        <taxon>Viridiplantae</taxon>
        <taxon>Streptophyta</taxon>
        <taxon>Embryophyta</taxon>
        <taxon>Tracheophyta</taxon>
        <taxon>Spermatophyta</taxon>
        <taxon>Magnoliopsida</taxon>
        <taxon>eudicotyledons</taxon>
        <taxon>Gunneridae</taxon>
        <taxon>Pentapetalae</taxon>
        <taxon>rosids</taxon>
        <taxon>fabids</taxon>
        <taxon>Fabales</taxon>
        <taxon>Fabaceae</taxon>
        <taxon>Caesalpinioideae</taxon>
        <taxon>Cassia clade</taxon>
        <taxon>Senna</taxon>
    </lineage>
</organism>